<evidence type="ECO:0000313" key="4">
    <source>
        <dbReference type="Proteomes" id="UP000321548"/>
    </source>
</evidence>
<evidence type="ECO:0000256" key="1">
    <source>
        <dbReference type="SAM" id="Phobius"/>
    </source>
</evidence>
<keyword evidence="1" id="KW-0472">Membrane</keyword>
<feature type="transmembrane region" description="Helical" evidence="1">
    <location>
        <begin position="20"/>
        <end position="41"/>
    </location>
</feature>
<reference evidence="3 4" key="1">
    <citation type="submission" date="2019-06" db="EMBL/GenBank/DDBJ databases">
        <title>Quisquiliibacterium sp. nov., isolated from a maize field.</title>
        <authorList>
            <person name="Lin S.-Y."/>
            <person name="Tsai C.-F."/>
            <person name="Young C.-C."/>
        </authorList>
    </citation>
    <scope>NUCLEOTIDE SEQUENCE [LARGE SCALE GENOMIC DNA]</scope>
    <source>
        <strain evidence="3 4">CC-CFT501</strain>
    </source>
</reference>
<protein>
    <recommendedName>
        <fullName evidence="2">CAAX prenyl protease 2/Lysostaphin resistance protein A-like domain-containing protein</fullName>
    </recommendedName>
</protein>
<dbReference type="InterPro" id="IPR003675">
    <property type="entry name" value="Rce1/LyrA-like_dom"/>
</dbReference>
<dbReference type="GO" id="GO:0080120">
    <property type="term" value="P:CAAX-box protein maturation"/>
    <property type="evidence" value="ECO:0007669"/>
    <property type="project" value="UniProtKB-ARBA"/>
</dbReference>
<organism evidence="3 4">
    <name type="scientific">Zeimonas arvi</name>
    <dbReference type="NCBI Taxonomy" id="2498847"/>
    <lineage>
        <taxon>Bacteria</taxon>
        <taxon>Pseudomonadati</taxon>
        <taxon>Pseudomonadota</taxon>
        <taxon>Betaproteobacteria</taxon>
        <taxon>Burkholderiales</taxon>
        <taxon>Burkholderiaceae</taxon>
        <taxon>Zeimonas</taxon>
    </lineage>
</organism>
<comment type="caution">
    <text evidence="3">The sequence shown here is derived from an EMBL/GenBank/DDBJ whole genome shotgun (WGS) entry which is preliminary data.</text>
</comment>
<accession>A0A5C8P3X8</accession>
<keyword evidence="1" id="KW-0812">Transmembrane</keyword>
<gene>
    <name evidence="3" type="ORF">FHP08_01285</name>
</gene>
<feature type="domain" description="CAAX prenyl protease 2/Lysostaphin resistance protein A-like" evidence="2">
    <location>
        <begin position="3"/>
        <end position="32"/>
    </location>
</feature>
<keyword evidence="1" id="KW-1133">Transmembrane helix</keyword>
<sequence length="46" mass="4841">MAVVAPSLIFGHLRERFDSVWPAVAMHALYNAGFGIAALVAGRASV</sequence>
<name>A0A5C8P3X8_9BURK</name>
<dbReference type="GO" id="GO:0004175">
    <property type="term" value="F:endopeptidase activity"/>
    <property type="evidence" value="ECO:0007669"/>
    <property type="project" value="UniProtKB-ARBA"/>
</dbReference>
<dbReference type="Proteomes" id="UP000321548">
    <property type="component" value="Unassembled WGS sequence"/>
</dbReference>
<evidence type="ECO:0000313" key="3">
    <source>
        <dbReference type="EMBL" id="TXL68351.1"/>
    </source>
</evidence>
<dbReference type="AlphaFoldDB" id="A0A5C8P3X8"/>
<dbReference type="OrthoDB" id="9799666at2"/>
<dbReference type="Pfam" id="PF02517">
    <property type="entry name" value="Rce1-like"/>
    <property type="match status" value="1"/>
</dbReference>
<keyword evidence="4" id="KW-1185">Reference proteome</keyword>
<evidence type="ECO:0000259" key="2">
    <source>
        <dbReference type="Pfam" id="PF02517"/>
    </source>
</evidence>
<dbReference type="EMBL" id="VDUY01000001">
    <property type="protein sequence ID" value="TXL68351.1"/>
    <property type="molecule type" value="Genomic_DNA"/>
</dbReference>
<proteinExistence type="predicted"/>